<proteinExistence type="predicted"/>
<organism evidence="3 4">
    <name type="scientific">Trametes cubensis</name>
    <dbReference type="NCBI Taxonomy" id="1111947"/>
    <lineage>
        <taxon>Eukaryota</taxon>
        <taxon>Fungi</taxon>
        <taxon>Dikarya</taxon>
        <taxon>Basidiomycota</taxon>
        <taxon>Agaricomycotina</taxon>
        <taxon>Agaricomycetes</taxon>
        <taxon>Polyporales</taxon>
        <taxon>Polyporaceae</taxon>
        <taxon>Trametes</taxon>
    </lineage>
</organism>
<feature type="region of interest" description="Disordered" evidence="2">
    <location>
        <begin position="156"/>
        <end position="190"/>
    </location>
</feature>
<dbReference type="AlphaFoldDB" id="A0AAD7U2A6"/>
<name>A0AAD7U2A6_9APHY</name>
<evidence type="ECO:0000256" key="1">
    <source>
        <dbReference type="SAM" id="Coils"/>
    </source>
</evidence>
<evidence type="ECO:0000313" key="3">
    <source>
        <dbReference type="EMBL" id="KAJ8496585.1"/>
    </source>
</evidence>
<accession>A0AAD7U2A6</accession>
<sequence>MGETVFSQLLFPKHLVLRIDAKGRKKYWDAYCVAVQTFLRMKGLESHFTDFRPSNEGGEKGIAQQQWDADDKLCTAVMTLNIRGTYPSWLKKSIAEKKCAASLWGELCGGGTVVSSEDDKETKRQRRKKSDNETLANAISISAGFDGEWEDVPDANLEQEEPRTAPIRRRGSSASLNAPNTPRTTARRRKPGKTIYVAQTLPASALRRPARVAQVQAQPPRSKRQPRPSIDREQVQDALIIGGAGALRYCFSVLTHAFRLLRWPFGILFALWLLGTILARFSNTFRNALGPICWVPGISSSVLCRAPKAFDENGEPLPRWADYPKLVEIQSSSFEQLLDGSVGGSGLSLEIKKAEMASKDLITLVKYSELKSKDHLAEALDEFVEDAKRTGKGLQKLTAKINGAVDNIMAINDYALRTIEGAQNEPKSLLRAVWPFASAPPRSRDVVVQAFRTSMDAHATEMRRLVLELSVSEANLERLDTHLVALHELCTRENITLSAAREDLLSELWTLLGGNRKRLRGMDFNLELLRELGEYRKRAAAHVAAAKQTLQAMSEDMEDLRERVAAPDVVGDRIPVEVHMKSIQSGLERLKEDRIRARQREDELVRKILSVEGA</sequence>
<gene>
    <name evidence="3" type="ORF">ONZ51_g1035</name>
</gene>
<protein>
    <submittedName>
        <fullName evidence="3">Uncharacterized protein</fullName>
    </submittedName>
</protein>
<feature type="coiled-coil region" evidence="1">
    <location>
        <begin position="543"/>
        <end position="607"/>
    </location>
</feature>
<evidence type="ECO:0000313" key="4">
    <source>
        <dbReference type="Proteomes" id="UP001215151"/>
    </source>
</evidence>
<keyword evidence="1" id="KW-0175">Coiled coil</keyword>
<comment type="caution">
    <text evidence="3">The sequence shown here is derived from an EMBL/GenBank/DDBJ whole genome shotgun (WGS) entry which is preliminary data.</text>
</comment>
<evidence type="ECO:0000256" key="2">
    <source>
        <dbReference type="SAM" id="MobiDB-lite"/>
    </source>
</evidence>
<feature type="region of interest" description="Disordered" evidence="2">
    <location>
        <begin position="208"/>
        <end position="232"/>
    </location>
</feature>
<keyword evidence="4" id="KW-1185">Reference proteome</keyword>
<dbReference type="Proteomes" id="UP001215151">
    <property type="component" value="Unassembled WGS sequence"/>
</dbReference>
<dbReference type="EMBL" id="JAPEVG010000013">
    <property type="protein sequence ID" value="KAJ8496585.1"/>
    <property type="molecule type" value="Genomic_DNA"/>
</dbReference>
<reference evidence="3" key="1">
    <citation type="submission" date="2022-11" db="EMBL/GenBank/DDBJ databases">
        <title>Genome Sequence of Cubamyces cubensis.</title>
        <authorList>
            <person name="Buettner E."/>
        </authorList>
    </citation>
    <scope>NUCLEOTIDE SEQUENCE</scope>
    <source>
        <strain evidence="3">MPL-01</strain>
    </source>
</reference>
<feature type="region of interest" description="Disordered" evidence="2">
    <location>
        <begin position="114"/>
        <end position="133"/>
    </location>
</feature>